<accession>A0A8S1CVL5</accession>
<dbReference type="AlphaFoldDB" id="A0A8S1CVL5"/>
<keyword evidence="4 10" id="KW-0812">Transmembrane</keyword>
<name>A0A8S1CVL5_9INSE</name>
<dbReference type="GO" id="GO:0071816">
    <property type="term" value="P:tail-anchored membrane protein insertion into ER membrane"/>
    <property type="evidence" value="ECO:0007669"/>
    <property type="project" value="InterPro"/>
</dbReference>
<reference evidence="11 12" key="1">
    <citation type="submission" date="2020-04" db="EMBL/GenBank/DDBJ databases">
        <authorList>
            <person name="Alioto T."/>
            <person name="Alioto T."/>
            <person name="Gomez Garrido J."/>
        </authorList>
    </citation>
    <scope>NUCLEOTIDE SEQUENCE [LARGE SCALE GENOMIC DNA]</scope>
</reference>
<keyword evidence="6 10" id="KW-1133">Transmembrane helix</keyword>
<dbReference type="Pfam" id="PF04420">
    <property type="entry name" value="CHD5"/>
    <property type="match status" value="1"/>
</dbReference>
<evidence type="ECO:0000256" key="1">
    <source>
        <dbReference type="ARBA" id="ARBA00004477"/>
    </source>
</evidence>
<dbReference type="EMBL" id="CADEPI010000084">
    <property type="protein sequence ID" value="CAB3373331.1"/>
    <property type="molecule type" value="Genomic_DNA"/>
</dbReference>
<protein>
    <recommendedName>
        <fullName evidence="3">Guided entry of tail-anchored proteins factor 1</fullName>
    </recommendedName>
    <alternativeName>
        <fullName evidence="8">Tail-anchored protein insertion receptor WRB</fullName>
    </alternativeName>
    <alternativeName>
        <fullName evidence="9">Tryptophan-rich basic protein</fullName>
    </alternativeName>
</protein>
<dbReference type="GO" id="GO:0043529">
    <property type="term" value="C:GET complex"/>
    <property type="evidence" value="ECO:0007669"/>
    <property type="project" value="TreeGrafter"/>
</dbReference>
<evidence type="ECO:0000256" key="6">
    <source>
        <dbReference type="ARBA" id="ARBA00022989"/>
    </source>
</evidence>
<dbReference type="GO" id="GO:0043495">
    <property type="term" value="F:protein-membrane adaptor activity"/>
    <property type="evidence" value="ECO:0007669"/>
    <property type="project" value="TreeGrafter"/>
</dbReference>
<keyword evidence="5" id="KW-0256">Endoplasmic reticulum</keyword>
<comment type="similarity">
    <text evidence="2">Belongs to the WRB/GET1 family.</text>
</comment>
<evidence type="ECO:0000313" key="11">
    <source>
        <dbReference type="EMBL" id="CAB3373331.1"/>
    </source>
</evidence>
<evidence type="ECO:0000256" key="4">
    <source>
        <dbReference type="ARBA" id="ARBA00022692"/>
    </source>
</evidence>
<feature type="transmembrane region" description="Helical" evidence="10">
    <location>
        <begin position="6"/>
        <end position="28"/>
    </location>
</feature>
<dbReference type="InterPro" id="IPR029012">
    <property type="entry name" value="Helix_hairpin_bin_sf"/>
</dbReference>
<evidence type="ECO:0000256" key="5">
    <source>
        <dbReference type="ARBA" id="ARBA00022824"/>
    </source>
</evidence>
<sequence>MDSYFLLVRLIIFSLCSAFLPTLIKWVVETRQRKSEVERQLLTELKSMKIELMGISIVDEFARHAKLQRKITKMQDDLKSAANSRMLNATKNKALYTQLVNAALGLYLIYLVWNYRYEPVLRLSEGWLYPIDGLLSWPTGEKGAISVAAWLTLSRTSIRVFSGLKA</sequence>
<dbReference type="PANTHER" id="PTHR42650:SF1">
    <property type="entry name" value="GUIDED ENTRY OF TAIL-ANCHORED PROTEINS FACTOR 1"/>
    <property type="match status" value="1"/>
</dbReference>
<evidence type="ECO:0000313" key="12">
    <source>
        <dbReference type="Proteomes" id="UP000494165"/>
    </source>
</evidence>
<dbReference type="OrthoDB" id="69461at2759"/>
<proteinExistence type="inferred from homology"/>
<dbReference type="PANTHER" id="PTHR42650">
    <property type="entry name" value="TAIL-ANCHORED PROTEIN INSERTION RECEPTOR WRB"/>
    <property type="match status" value="1"/>
</dbReference>
<evidence type="ECO:0000256" key="2">
    <source>
        <dbReference type="ARBA" id="ARBA00010799"/>
    </source>
</evidence>
<evidence type="ECO:0000256" key="7">
    <source>
        <dbReference type="ARBA" id="ARBA00023136"/>
    </source>
</evidence>
<dbReference type="GO" id="GO:0005789">
    <property type="term" value="C:endoplasmic reticulum membrane"/>
    <property type="evidence" value="ECO:0007669"/>
    <property type="project" value="UniProtKB-SubCell"/>
</dbReference>
<dbReference type="InterPro" id="IPR028945">
    <property type="entry name" value="Get1"/>
</dbReference>
<keyword evidence="7 10" id="KW-0472">Membrane</keyword>
<evidence type="ECO:0000256" key="8">
    <source>
        <dbReference type="ARBA" id="ARBA00032437"/>
    </source>
</evidence>
<evidence type="ECO:0000256" key="10">
    <source>
        <dbReference type="SAM" id="Phobius"/>
    </source>
</evidence>
<dbReference type="Gene3D" id="1.10.287.660">
    <property type="entry name" value="Helix hairpin bin"/>
    <property type="match status" value="1"/>
</dbReference>
<evidence type="ECO:0000256" key="3">
    <source>
        <dbReference type="ARBA" id="ARBA00017951"/>
    </source>
</evidence>
<feature type="transmembrane region" description="Helical" evidence="10">
    <location>
        <begin position="94"/>
        <end position="113"/>
    </location>
</feature>
<dbReference type="Proteomes" id="UP000494165">
    <property type="component" value="Unassembled WGS sequence"/>
</dbReference>
<gene>
    <name evidence="11" type="ORF">CLODIP_2_CD13257</name>
</gene>
<keyword evidence="12" id="KW-1185">Reference proteome</keyword>
<organism evidence="11 12">
    <name type="scientific">Cloeon dipterum</name>
    <dbReference type="NCBI Taxonomy" id="197152"/>
    <lineage>
        <taxon>Eukaryota</taxon>
        <taxon>Metazoa</taxon>
        <taxon>Ecdysozoa</taxon>
        <taxon>Arthropoda</taxon>
        <taxon>Hexapoda</taxon>
        <taxon>Insecta</taxon>
        <taxon>Pterygota</taxon>
        <taxon>Palaeoptera</taxon>
        <taxon>Ephemeroptera</taxon>
        <taxon>Pisciforma</taxon>
        <taxon>Baetidae</taxon>
        <taxon>Cloeon</taxon>
    </lineage>
</organism>
<comment type="caution">
    <text evidence="11">The sequence shown here is derived from an EMBL/GenBank/DDBJ whole genome shotgun (WGS) entry which is preliminary data.</text>
</comment>
<comment type="subcellular location">
    <subcellularLocation>
        <location evidence="1">Endoplasmic reticulum membrane</location>
        <topology evidence="1">Multi-pass membrane protein</topology>
    </subcellularLocation>
</comment>
<evidence type="ECO:0000256" key="9">
    <source>
        <dbReference type="ARBA" id="ARBA00033006"/>
    </source>
</evidence>